<protein>
    <submittedName>
        <fullName evidence="1">Uncharacterized protein</fullName>
    </submittedName>
</protein>
<accession>A0ABD7CFX7</accession>
<proteinExistence type="predicted"/>
<reference evidence="1" key="2">
    <citation type="submission" date="2021-02" db="EMBL/GenBank/DDBJ databases">
        <authorList>
            <person name="Dover N."/>
            <person name="Barash J.R."/>
            <person name="Bell J.M."/>
            <person name="Sylvester M.D."/>
            <person name="Arnon S."/>
        </authorList>
    </citation>
    <scope>NUCLEOTIDE SEQUENCE</scope>
    <source>
        <strain evidence="1">IBCA10-7060</strain>
    </source>
</reference>
<organism evidence="1 3">
    <name type="scientific">Clostridium botulinum</name>
    <dbReference type="NCBI Taxonomy" id="1491"/>
    <lineage>
        <taxon>Bacteria</taxon>
        <taxon>Bacillati</taxon>
        <taxon>Bacillota</taxon>
        <taxon>Clostridia</taxon>
        <taxon>Eubacteriales</taxon>
        <taxon>Clostridiaceae</taxon>
        <taxon>Clostridium</taxon>
    </lineage>
</organism>
<dbReference type="EMBL" id="CP069280">
    <property type="protein sequence ID" value="QRI52160.1"/>
    <property type="molecule type" value="Genomic_DNA"/>
</dbReference>
<dbReference type="RefSeq" id="WP_047404508.1">
    <property type="nucleotide sequence ID" value="NZ_CP069280.1"/>
</dbReference>
<reference evidence="1 3" key="1">
    <citation type="journal article" date="2014" name="J. Infect. Dis.">
        <title>Molecular characterization of a novel botulinum neurotoxin type H gene.</title>
        <authorList>
            <person name="Dover N."/>
            <person name="Barash J.R."/>
            <person name="Hill K.K."/>
            <person name="Xie G."/>
            <person name="Arnon S.S."/>
        </authorList>
    </citation>
    <scope>NUCLEOTIDE SEQUENCE [LARGE SCALE GENOMIC DNA]</scope>
    <source>
        <strain evidence="1 3">IBCA10-7060</strain>
    </source>
</reference>
<gene>
    <name evidence="1" type="ORF">JQS73_11985</name>
    <name evidence="2" type="ORF">JQS73_15770</name>
</gene>
<dbReference type="AlphaFoldDB" id="A0ABD7CFX7"/>
<sequence length="124" mass="14212">MKINDFKIQELKNTSVERALNEGYILATKGIKVEDLKVFQFENGERDYIVADNLDNAIGFYISIVGEEETKMCEVSEIKDWFNLGLREEQEDGTYKNTTFLESAKEVYINGYNNPIYIASSCVS</sequence>
<evidence type="ECO:0000313" key="2">
    <source>
        <dbReference type="EMBL" id="QRI52872.1"/>
    </source>
</evidence>
<evidence type="ECO:0000313" key="1">
    <source>
        <dbReference type="EMBL" id="QRI52160.1"/>
    </source>
</evidence>
<dbReference type="Proteomes" id="UP000663464">
    <property type="component" value="Chromosome"/>
</dbReference>
<evidence type="ECO:0000313" key="3">
    <source>
        <dbReference type="Proteomes" id="UP000663464"/>
    </source>
</evidence>
<name>A0ABD7CFX7_CLOBO</name>
<dbReference type="EMBL" id="CP069280">
    <property type="protein sequence ID" value="QRI52872.1"/>
    <property type="molecule type" value="Genomic_DNA"/>
</dbReference>